<gene>
    <name evidence="2" type="ORF">I570_00648</name>
    <name evidence="1" type="ORF">OMU_01240</name>
</gene>
<dbReference type="AlphaFoldDB" id="A0AAV3J584"/>
<dbReference type="RefSeq" id="WP_016179091.1">
    <property type="nucleotide sequence ID" value="NZ_KE136357.1"/>
</dbReference>
<protein>
    <recommendedName>
        <fullName evidence="5">DUF4865 domain-containing protein</fullName>
    </recommendedName>
</protein>
<sequence>MNAMQYKITLPNDYDMTIIRERVENNGFKTDGFQDLLLKAYLVLDSETRKEYAPLYLWKQEGGMNRFIFEGFYDNILTSFGWQQTIIAVPLQVELGEAIKNAKFVLDIEQDIPRQDKMAAPDFSLERTTENGRVLVYNPDKWKYVEFYFFSDYPESISGDGVVYELLLYRFSCHLNE</sequence>
<accession>A0AAV3J584</accession>
<dbReference type="EMBL" id="AHYV01000009">
    <property type="protein sequence ID" value="EOT48509.1"/>
    <property type="molecule type" value="Genomic_DNA"/>
</dbReference>
<evidence type="ECO:0000313" key="4">
    <source>
        <dbReference type="Proteomes" id="UP000014107"/>
    </source>
</evidence>
<evidence type="ECO:0000313" key="3">
    <source>
        <dbReference type="Proteomes" id="UP000014104"/>
    </source>
</evidence>
<dbReference type="InterPro" id="IPR032349">
    <property type="entry name" value="DUF4865"/>
</dbReference>
<evidence type="ECO:0000313" key="1">
    <source>
        <dbReference type="EMBL" id="EOT48509.1"/>
    </source>
</evidence>
<dbReference type="EMBL" id="ASWL01000002">
    <property type="protein sequence ID" value="EOU22785.1"/>
    <property type="molecule type" value="Genomic_DNA"/>
</dbReference>
<evidence type="ECO:0008006" key="5">
    <source>
        <dbReference type="Google" id="ProtNLM"/>
    </source>
</evidence>
<evidence type="ECO:0000313" key="2">
    <source>
        <dbReference type="EMBL" id="EOU22785.1"/>
    </source>
</evidence>
<dbReference type="Pfam" id="PF16157">
    <property type="entry name" value="DUF4865"/>
    <property type="match status" value="1"/>
</dbReference>
<keyword evidence="3" id="KW-1185">Reference proteome</keyword>
<dbReference type="Proteomes" id="UP000014107">
    <property type="component" value="Unassembled WGS sequence"/>
</dbReference>
<reference evidence="2 4" key="2">
    <citation type="submission" date="2013-03" db="EMBL/GenBank/DDBJ databases">
        <title>The Genome Sequence of Enterococcus avium ATCC_14025 (PacBio/Illumina hybrid assembly).</title>
        <authorList>
            <consortium name="The Broad Institute Genomics Platform"/>
            <consortium name="The Broad Institute Genome Sequencing Center for Infectious Disease"/>
            <person name="Earl A."/>
            <person name="Russ C."/>
            <person name="Gilmore M."/>
            <person name="Surin D."/>
            <person name="Walker B."/>
            <person name="Young S."/>
            <person name="Zeng Q."/>
            <person name="Gargeya S."/>
            <person name="Fitzgerald M."/>
            <person name="Haas B."/>
            <person name="Abouelleil A."/>
            <person name="Allen A.W."/>
            <person name="Alvarado L."/>
            <person name="Arachchi H.M."/>
            <person name="Berlin A.M."/>
            <person name="Chapman S.B."/>
            <person name="Gainer-Dewar J."/>
            <person name="Goldberg J."/>
            <person name="Griggs A."/>
            <person name="Gujja S."/>
            <person name="Hansen M."/>
            <person name="Howarth C."/>
            <person name="Imamovic A."/>
            <person name="Ireland A."/>
            <person name="Larimer J."/>
            <person name="McCowan C."/>
            <person name="Murphy C."/>
            <person name="Pearson M."/>
            <person name="Poon T.W."/>
            <person name="Priest M."/>
            <person name="Roberts A."/>
            <person name="Saif S."/>
            <person name="Shea T."/>
            <person name="Sisk P."/>
            <person name="Sykes S."/>
            <person name="Wortman J."/>
            <person name="Nusbaum C."/>
            <person name="Birren B."/>
        </authorList>
    </citation>
    <scope>NUCLEOTIDE SEQUENCE [LARGE SCALE GENOMIC DNA]</scope>
    <source>
        <strain evidence="2 4">ATCC 14025</strain>
    </source>
</reference>
<organism evidence="2 4">
    <name type="scientific">Enterococcus avium ATCC 14025</name>
    <dbReference type="NCBI Taxonomy" id="1140002"/>
    <lineage>
        <taxon>Bacteria</taxon>
        <taxon>Bacillati</taxon>
        <taxon>Bacillota</taxon>
        <taxon>Bacilli</taxon>
        <taxon>Lactobacillales</taxon>
        <taxon>Enterococcaceae</taxon>
        <taxon>Enterococcus</taxon>
    </lineage>
</organism>
<proteinExistence type="predicted"/>
<dbReference type="Proteomes" id="UP000014104">
    <property type="component" value="Unassembled WGS sequence"/>
</dbReference>
<reference evidence="1 3" key="1">
    <citation type="submission" date="2013-03" db="EMBL/GenBank/DDBJ databases">
        <title>The Genome Sequence of Enterococcus avium ATCC_14025 (Illumina only assembly).</title>
        <authorList>
            <consortium name="The Broad Institute Genomics Platform"/>
            <consortium name="The Broad Institute Genome Sequencing Center for Infectious Disease"/>
            <person name="Earl A."/>
            <person name="Russ C."/>
            <person name="Gilmore M."/>
            <person name="Surin D."/>
            <person name="Walker B."/>
            <person name="Young S."/>
            <person name="Zeng Q."/>
            <person name="Gargeya S."/>
            <person name="Fitzgerald M."/>
            <person name="Haas B."/>
            <person name="Abouelleil A."/>
            <person name="Allen A.W."/>
            <person name="Alvarado L."/>
            <person name="Arachchi H.M."/>
            <person name="Berlin A.M."/>
            <person name="Chapman S.B."/>
            <person name="Gainer-Dewar J."/>
            <person name="Goldberg J."/>
            <person name="Griggs A."/>
            <person name="Gujja S."/>
            <person name="Hansen M."/>
            <person name="Howarth C."/>
            <person name="Imamovic A."/>
            <person name="Ireland A."/>
            <person name="Larimer J."/>
            <person name="McCowan C."/>
            <person name="Murphy C."/>
            <person name="Pearson M."/>
            <person name="Poon T.W."/>
            <person name="Priest M."/>
            <person name="Roberts A."/>
            <person name="Saif S."/>
            <person name="Shea T."/>
            <person name="Sisk P."/>
            <person name="Sykes S."/>
            <person name="Wortman J."/>
            <person name="Nusbaum C."/>
            <person name="Birren B."/>
        </authorList>
    </citation>
    <scope>NUCLEOTIDE SEQUENCE [LARGE SCALE GENOMIC DNA]</scope>
    <source>
        <strain evidence="1 3">ATCC 14025</strain>
    </source>
</reference>
<name>A0AAV3J584_ENTAV</name>
<comment type="caution">
    <text evidence="2">The sequence shown here is derived from an EMBL/GenBank/DDBJ whole genome shotgun (WGS) entry which is preliminary data.</text>
</comment>